<name>A0A158L236_9BURK</name>
<keyword evidence="3" id="KW-1185">Reference proteome</keyword>
<dbReference type="InterPro" id="IPR007055">
    <property type="entry name" value="BON_dom"/>
</dbReference>
<dbReference type="PROSITE" id="PS50914">
    <property type="entry name" value="BON"/>
    <property type="match status" value="1"/>
</dbReference>
<proteinExistence type="predicted"/>
<protein>
    <submittedName>
        <fullName evidence="2">Lipoprotein</fullName>
    </submittedName>
</protein>
<evidence type="ECO:0000313" key="3">
    <source>
        <dbReference type="Proteomes" id="UP000054770"/>
    </source>
</evidence>
<dbReference type="AlphaFoldDB" id="A0A158L236"/>
<dbReference type="RefSeq" id="WP_087649876.1">
    <property type="nucleotide sequence ID" value="NZ_FCON02000240.1"/>
</dbReference>
<accession>A0A158L236</accession>
<dbReference type="Gene3D" id="3.30.1340.30">
    <property type="match status" value="1"/>
</dbReference>
<dbReference type="EMBL" id="FCON02000240">
    <property type="protein sequence ID" value="SAL86711.1"/>
    <property type="molecule type" value="Genomic_DNA"/>
</dbReference>
<evidence type="ECO:0000313" key="2">
    <source>
        <dbReference type="EMBL" id="SAL86711.1"/>
    </source>
</evidence>
<dbReference type="Proteomes" id="UP000054770">
    <property type="component" value="Unassembled WGS sequence"/>
</dbReference>
<evidence type="ECO:0000259" key="1">
    <source>
        <dbReference type="PROSITE" id="PS50914"/>
    </source>
</evidence>
<comment type="caution">
    <text evidence="2">The sequence shown here is derived from an EMBL/GenBank/DDBJ whole genome shotgun (WGS) entry which is preliminary data.</text>
</comment>
<sequence>MAAAALSAIKGAGVDVSKVKASAHNGVVTLKGSVSTDSQVQAAATAVKSGSGVVTVKNKLRVRN</sequence>
<reference evidence="2" key="1">
    <citation type="submission" date="2016-01" db="EMBL/GenBank/DDBJ databases">
        <authorList>
            <person name="Peeters C."/>
        </authorList>
    </citation>
    <scope>NUCLEOTIDE SEQUENCE [LARGE SCALE GENOMIC DNA]</scope>
    <source>
        <strain evidence="2">LMG 22940</strain>
    </source>
</reference>
<feature type="domain" description="BON" evidence="1">
    <location>
        <begin position="1"/>
        <end position="64"/>
    </location>
</feature>
<organism evidence="2 3">
    <name type="scientific">Caballeronia choica</name>
    <dbReference type="NCBI Taxonomy" id="326476"/>
    <lineage>
        <taxon>Bacteria</taxon>
        <taxon>Pseudomonadati</taxon>
        <taxon>Pseudomonadota</taxon>
        <taxon>Betaproteobacteria</taxon>
        <taxon>Burkholderiales</taxon>
        <taxon>Burkholderiaceae</taxon>
        <taxon>Caballeronia</taxon>
    </lineage>
</organism>
<dbReference type="Pfam" id="PF04972">
    <property type="entry name" value="BON"/>
    <property type="match status" value="1"/>
</dbReference>
<keyword evidence="2" id="KW-0449">Lipoprotein</keyword>
<gene>
    <name evidence="2" type="ORF">AWB68_08121</name>
</gene>